<name>A0A0B6RZF3_BURPL</name>
<evidence type="ECO:0000313" key="2">
    <source>
        <dbReference type="Proteomes" id="UP000031838"/>
    </source>
</evidence>
<keyword evidence="2" id="KW-1185">Reference proteome</keyword>
<protein>
    <submittedName>
        <fullName evidence="1">Uncharacterized protein</fullName>
    </submittedName>
</protein>
<proteinExistence type="predicted"/>
<reference evidence="1 2" key="2">
    <citation type="journal article" date="2016" name="Appl. Microbiol. Biotechnol.">
        <title>Mutations improving production and secretion of extracellular lipase by Burkholderia glumae PG1.</title>
        <authorList>
            <person name="Knapp A."/>
            <person name="Voget S."/>
            <person name="Gao R."/>
            <person name="Zaburannyi N."/>
            <person name="Krysciak D."/>
            <person name="Breuer M."/>
            <person name="Hauer B."/>
            <person name="Streit W.R."/>
            <person name="Muller R."/>
            <person name="Daniel R."/>
            <person name="Jaeger K.E."/>
        </authorList>
    </citation>
    <scope>NUCLEOTIDE SEQUENCE [LARGE SCALE GENOMIC DNA]</scope>
    <source>
        <strain evidence="1 2">PG1</strain>
    </source>
</reference>
<evidence type="ECO:0000313" key="1">
    <source>
        <dbReference type="EMBL" id="AJK46445.1"/>
    </source>
</evidence>
<accession>A0A0B6RZF3</accession>
<dbReference type="Proteomes" id="UP000031838">
    <property type="component" value="Chromosome 1"/>
</dbReference>
<dbReference type="AlphaFoldDB" id="A0A0B6RZF3"/>
<dbReference type="HOGENOM" id="CLU_2506304_0_0_4"/>
<organism evidence="1 2">
    <name type="scientific">Burkholderia plantarii</name>
    <dbReference type="NCBI Taxonomy" id="41899"/>
    <lineage>
        <taxon>Bacteria</taxon>
        <taxon>Pseudomonadati</taxon>
        <taxon>Pseudomonadota</taxon>
        <taxon>Betaproteobacteria</taxon>
        <taxon>Burkholderiales</taxon>
        <taxon>Burkholderiaceae</taxon>
        <taxon>Burkholderia</taxon>
    </lineage>
</organism>
<reference evidence="2" key="1">
    <citation type="submission" date="2011-03" db="EMBL/GenBank/DDBJ databases">
        <authorList>
            <person name="Voget S."/>
            <person name="Streit W.R."/>
            <person name="Jaeger K.E."/>
            <person name="Daniel R."/>
        </authorList>
    </citation>
    <scope>NUCLEOTIDE SEQUENCE [LARGE SCALE GENOMIC DNA]</scope>
    <source>
        <strain evidence="2">PG1</strain>
    </source>
</reference>
<dbReference type="EMBL" id="CP002580">
    <property type="protein sequence ID" value="AJK46445.1"/>
    <property type="molecule type" value="Genomic_DNA"/>
</dbReference>
<dbReference type="RefSeq" id="WP_123863504.1">
    <property type="nucleotide sequence ID" value="NZ_BSTO01000011.1"/>
</dbReference>
<dbReference type="KEGG" id="bgp:BGL_1c19360"/>
<gene>
    <name evidence="1" type="ORF">BGL_1c19360</name>
</gene>
<sequence>MPKHLTYADITARAELEIHYYLQRAAVDHAGDDTIDQALSRGAALGALSLWDALATDLAAFHTADYTADRARLTALVASGSPPAV</sequence>